<gene>
    <name evidence="2" type="ORF">LX32DRAFT_639186</name>
</gene>
<feature type="compositionally biased region" description="Basic and acidic residues" evidence="1">
    <location>
        <begin position="120"/>
        <end position="135"/>
    </location>
</feature>
<dbReference type="Proteomes" id="UP001232148">
    <property type="component" value="Unassembled WGS sequence"/>
</dbReference>
<protein>
    <submittedName>
        <fullName evidence="2">Uncharacterized protein</fullName>
    </submittedName>
</protein>
<dbReference type="EMBL" id="MU842865">
    <property type="protein sequence ID" value="KAK2029335.1"/>
    <property type="molecule type" value="Genomic_DNA"/>
</dbReference>
<proteinExistence type="predicted"/>
<evidence type="ECO:0000256" key="1">
    <source>
        <dbReference type="SAM" id="MobiDB-lite"/>
    </source>
</evidence>
<name>A0AAD9HI51_9PEZI</name>
<comment type="caution">
    <text evidence="2">The sequence shown here is derived from an EMBL/GenBank/DDBJ whole genome shotgun (WGS) entry which is preliminary data.</text>
</comment>
<evidence type="ECO:0000313" key="2">
    <source>
        <dbReference type="EMBL" id="KAK2029335.1"/>
    </source>
</evidence>
<keyword evidence="3" id="KW-1185">Reference proteome</keyword>
<reference evidence="2" key="1">
    <citation type="submission" date="2021-06" db="EMBL/GenBank/DDBJ databases">
        <title>Comparative genomics, transcriptomics and evolutionary studies reveal genomic signatures of adaptation to plant cell wall in hemibiotrophic fungi.</title>
        <authorList>
            <consortium name="DOE Joint Genome Institute"/>
            <person name="Baroncelli R."/>
            <person name="Diaz J.F."/>
            <person name="Benocci T."/>
            <person name="Peng M."/>
            <person name="Battaglia E."/>
            <person name="Haridas S."/>
            <person name="Andreopoulos W."/>
            <person name="Labutti K."/>
            <person name="Pangilinan J."/>
            <person name="Floch G.L."/>
            <person name="Makela M.R."/>
            <person name="Henrissat B."/>
            <person name="Grigoriev I.V."/>
            <person name="Crouch J.A."/>
            <person name="De Vries R.P."/>
            <person name="Sukno S.A."/>
            <person name="Thon M.R."/>
        </authorList>
    </citation>
    <scope>NUCLEOTIDE SEQUENCE</scope>
    <source>
        <strain evidence="2">MAFF235873</strain>
    </source>
</reference>
<dbReference type="AlphaFoldDB" id="A0AAD9HI51"/>
<organism evidence="2 3">
    <name type="scientific">Colletotrichum zoysiae</name>
    <dbReference type="NCBI Taxonomy" id="1216348"/>
    <lineage>
        <taxon>Eukaryota</taxon>
        <taxon>Fungi</taxon>
        <taxon>Dikarya</taxon>
        <taxon>Ascomycota</taxon>
        <taxon>Pezizomycotina</taxon>
        <taxon>Sordariomycetes</taxon>
        <taxon>Hypocreomycetidae</taxon>
        <taxon>Glomerellales</taxon>
        <taxon>Glomerellaceae</taxon>
        <taxon>Colletotrichum</taxon>
        <taxon>Colletotrichum graminicola species complex</taxon>
    </lineage>
</organism>
<sequence length="168" mass="18297">MPPFRVGNPHLFHPATGRKGGLEGGVASFSTAAGLKKKSKSAEIRSGTFWFYTAAGAGRGWARRISINISLGDWPMGWDGFDWETWLVGPHQPDLIMQRQAMEGEGRPRLAVGPTWQIKKPERLSKVSQDAEKNESPAGGMKTKRNDTNGDSKGISFEPILVSTVSTS</sequence>
<feature type="region of interest" description="Disordered" evidence="1">
    <location>
        <begin position="120"/>
        <end position="168"/>
    </location>
</feature>
<evidence type="ECO:0000313" key="3">
    <source>
        <dbReference type="Proteomes" id="UP001232148"/>
    </source>
</evidence>
<accession>A0AAD9HI51</accession>